<dbReference type="GO" id="GO:0006283">
    <property type="term" value="P:transcription-coupled nucleotide-excision repair"/>
    <property type="evidence" value="ECO:0007669"/>
    <property type="project" value="InterPro"/>
</dbReference>
<evidence type="ECO:0008006" key="8">
    <source>
        <dbReference type="Google" id="ProtNLM"/>
    </source>
</evidence>
<sequence>MNPTLIHYRTLGAIRPQFFRTYQQNHRLATLELVASKQILHACIPSTQEEDGQPDLGSSSWVASLAIEAIDSRYLLVGSGNGSIQLYDLDETSGEESSHIPTNTRSSGCQVLTPLGDIPNTVGHRYTVADIHWYPMDTGLFTSSSYDTTVKVWDTNTLQTACTFSLDHKVFSHAHSPLGIHSLVAATTSEPLVRLCDLRTGAFSHTLTGHNSQVICSQWSPRDPHLLCTGGADGTVRLWDVRRAAACLRTLDQHNQANDDPLAPTHVAHNASVNGLSFTQDGYQLVTVGSDRRIRLWDVTTGKHLLVNYGTKVPCSRLRKYDVVIPPLADCWPPPVFIPFSKTHEVTGWDLHSGQSLYRLQGAFRPVVCAAWRNGHEELYAGGYDQEILVWGPESHGNKALEEEQALADDWSDTD</sequence>
<evidence type="ECO:0000256" key="2">
    <source>
        <dbReference type="ARBA" id="ARBA00022737"/>
    </source>
</evidence>
<keyword evidence="3" id="KW-0227">DNA damage</keyword>
<dbReference type="GO" id="GO:0043161">
    <property type="term" value="P:proteasome-mediated ubiquitin-dependent protein catabolic process"/>
    <property type="evidence" value="ECO:0007669"/>
    <property type="project" value="TreeGrafter"/>
</dbReference>
<dbReference type="Proteomes" id="UP001150925">
    <property type="component" value="Unassembled WGS sequence"/>
</dbReference>
<name>A0A9W8E9L6_9FUNG</name>
<feature type="repeat" description="WD" evidence="5">
    <location>
        <begin position="121"/>
        <end position="163"/>
    </location>
</feature>
<feature type="repeat" description="WD" evidence="5">
    <location>
        <begin position="266"/>
        <end position="307"/>
    </location>
</feature>
<dbReference type="InterPro" id="IPR020472">
    <property type="entry name" value="WD40_PAC1"/>
</dbReference>
<evidence type="ECO:0000256" key="5">
    <source>
        <dbReference type="PROSITE-ProRule" id="PRU00221"/>
    </source>
</evidence>
<dbReference type="EMBL" id="JANBPY010000034">
    <property type="protein sequence ID" value="KAJ1969672.1"/>
    <property type="molecule type" value="Genomic_DNA"/>
</dbReference>
<reference evidence="6" key="1">
    <citation type="submission" date="2022-07" db="EMBL/GenBank/DDBJ databases">
        <title>Phylogenomic reconstructions and comparative analyses of Kickxellomycotina fungi.</title>
        <authorList>
            <person name="Reynolds N.K."/>
            <person name="Stajich J.E."/>
            <person name="Barry K."/>
            <person name="Grigoriev I.V."/>
            <person name="Crous P."/>
            <person name="Smith M.E."/>
        </authorList>
    </citation>
    <scope>NUCLEOTIDE SEQUENCE</scope>
    <source>
        <strain evidence="6">RSA 1196</strain>
    </source>
</reference>
<dbReference type="PROSITE" id="PS00678">
    <property type="entry name" value="WD_REPEATS_1"/>
    <property type="match status" value="2"/>
</dbReference>
<accession>A0A9W8E9L6</accession>
<dbReference type="GO" id="GO:0000109">
    <property type="term" value="C:nucleotide-excision repair complex"/>
    <property type="evidence" value="ECO:0007669"/>
    <property type="project" value="TreeGrafter"/>
</dbReference>
<feature type="repeat" description="WD" evidence="5">
    <location>
        <begin position="207"/>
        <end position="242"/>
    </location>
</feature>
<dbReference type="PROSITE" id="PS50082">
    <property type="entry name" value="WD_REPEATS_2"/>
    <property type="match status" value="3"/>
</dbReference>
<dbReference type="InterPro" id="IPR036322">
    <property type="entry name" value="WD40_repeat_dom_sf"/>
</dbReference>
<dbReference type="OrthoDB" id="361494at2759"/>
<dbReference type="Pfam" id="PF00400">
    <property type="entry name" value="WD40"/>
    <property type="match status" value="3"/>
</dbReference>
<dbReference type="InterPro" id="IPR019775">
    <property type="entry name" value="WD40_repeat_CS"/>
</dbReference>
<protein>
    <recommendedName>
        <fullName evidence="8">WD40 repeat-like protein</fullName>
    </recommendedName>
</protein>
<evidence type="ECO:0000256" key="3">
    <source>
        <dbReference type="ARBA" id="ARBA00022763"/>
    </source>
</evidence>
<keyword evidence="2" id="KW-0677">Repeat</keyword>
<keyword evidence="1 5" id="KW-0853">WD repeat</keyword>
<dbReference type="GO" id="GO:0000209">
    <property type="term" value="P:protein polyubiquitination"/>
    <property type="evidence" value="ECO:0007669"/>
    <property type="project" value="TreeGrafter"/>
</dbReference>
<dbReference type="PANTHER" id="PTHR46202">
    <property type="entry name" value="DNA EXCISION REPAIR PROTEIN ERCC-8"/>
    <property type="match status" value="1"/>
</dbReference>
<organism evidence="6 7">
    <name type="scientific">Dispira parvispora</name>
    <dbReference type="NCBI Taxonomy" id="1520584"/>
    <lineage>
        <taxon>Eukaryota</taxon>
        <taxon>Fungi</taxon>
        <taxon>Fungi incertae sedis</taxon>
        <taxon>Zoopagomycota</taxon>
        <taxon>Kickxellomycotina</taxon>
        <taxon>Dimargaritomycetes</taxon>
        <taxon>Dimargaritales</taxon>
        <taxon>Dimargaritaceae</taxon>
        <taxon>Dispira</taxon>
    </lineage>
</organism>
<comment type="caution">
    <text evidence="6">The sequence shown here is derived from an EMBL/GenBank/DDBJ whole genome shotgun (WGS) entry which is preliminary data.</text>
</comment>
<evidence type="ECO:0000313" key="6">
    <source>
        <dbReference type="EMBL" id="KAJ1969672.1"/>
    </source>
</evidence>
<dbReference type="InterPro" id="IPR015943">
    <property type="entry name" value="WD40/YVTN_repeat-like_dom_sf"/>
</dbReference>
<dbReference type="SMART" id="SM00320">
    <property type="entry name" value="WD40"/>
    <property type="match status" value="5"/>
</dbReference>
<evidence type="ECO:0000256" key="4">
    <source>
        <dbReference type="ARBA" id="ARBA00023204"/>
    </source>
</evidence>
<evidence type="ECO:0000313" key="7">
    <source>
        <dbReference type="Proteomes" id="UP001150925"/>
    </source>
</evidence>
<dbReference type="Gene3D" id="2.130.10.10">
    <property type="entry name" value="YVTN repeat-like/Quinoprotein amine dehydrogenase"/>
    <property type="match status" value="1"/>
</dbReference>
<dbReference type="GO" id="GO:0031464">
    <property type="term" value="C:Cul4A-RING E3 ubiquitin ligase complex"/>
    <property type="evidence" value="ECO:0007669"/>
    <property type="project" value="TreeGrafter"/>
</dbReference>
<gene>
    <name evidence="6" type="ORF">IWQ62_000480</name>
</gene>
<dbReference type="SUPFAM" id="SSF50978">
    <property type="entry name" value="WD40 repeat-like"/>
    <property type="match status" value="1"/>
</dbReference>
<proteinExistence type="predicted"/>
<dbReference type="AlphaFoldDB" id="A0A9W8E9L6"/>
<keyword evidence="7" id="KW-1185">Reference proteome</keyword>
<dbReference type="InterPro" id="IPR001680">
    <property type="entry name" value="WD40_rpt"/>
</dbReference>
<evidence type="ECO:0000256" key="1">
    <source>
        <dbReference type="ARBA" id="ARBA00022574"/>
    </source>
</evidence>
<keyword evidence="4" id="KW-0234">DNA repair</keyword>
<dbReference type="InterPro" id="IPR042238">
    <property type="entry name" value="Rad28/ERCC8/Ckn1/ATCSA-1"/>
</dbReference>
<dbReference type="PANTHER" id="PTHR46202:SF1">
    <property type="entry name" value="DNA EXCISION REPAIR PROTEIN ERCC-8"/>
    <property type="match status" value="1"/>
</dbReference>
<dbReference type="PROSITE" id="PS50294">
    <property type="entry name" value="WD_REPEATS_REGION"/>
    <property type="match status" value="3"/>
</dbReference>
<dbReference type="PRINTS" id="PR00320">
    <property type="entry name" value="GPROTEINBRPT"/>
</dbReference>